<feature type="signal peptide" evidence="1">
    <location>
        <begin position="1"/>
        <end position="19"/>
    </location>
</feature>
<name>A0A5R9A6T4_PSENT</name>
<protein>
    <recommendedName>
        <fullName evidence="4">DUF4136 domain-containing protein</fullName>
    </recommendedName>
</protein>
<organism evidence="2 3">
    <name type="scientific">Pseudomonas nitroreducens</name>
    <dbReference type="NCBI Taxonomy" id="46680"/>
    <lineage>
        <taxon>Bacteria</taxon>
        <taxon>Pseudomonadati</taxon>
        <taxon>Pseudomonadota</taxon>
        <taxon>Gammaproteobacteria</taxon>
        <taxon>Pseudomonadales</taxon>
        <taxon>Pseudomonadaceae</taxon>
        <taxon>Pseudomonas</taxon>
    </lineage>
</organism>
<evidence type="ECO:0000313" key="2">
    <source>
        <dbReference type="EMBL" id="TLP73516.1"/>
    </source>
</evidence>
<dbReference type="AlphaFoldDB" id="A0A5R9A6T4"/>
<comment type="caution">
    <text evidence="2">The sequence shown here is derived from an EMBL/GenBank/DDBJ whole genome shotgun (WGS) entry which is preliminary data.</text>
</comment>
<gene>
    <name evidence="2" type="ORF">FEA48_14835</name>
</gene>
<evidence type="ECO:0008006" key="4">
    <source>
        <dbReference type="Google" id="ProtNLM"/>
    </source>
</evidence>
<sequence>MLKKMAAGILLFMAFAALGGCVTQPHSMVQSNIADGYKANTASIYILSQIGTTQPDFNKLLETSLVKRFDVAGYKAKYVTSNGLELDTETFRKGARDFGANLILVIAPAGGTVFGGMNSFYINSKYRVSGVDLKLDKVVYRSQMAFWPYDDRLWAGTLWNDVTARKLAEDIYFEGHSKGLF</sequence>
<proteinExistence type="predicted"/>
<evidence type="ECO:0000313" key="3">
    <source>
        <dbReference type="Proteomes" id="UP000307510"/>
    </source>
</evidence>
<accession>A0A5R9A6T4</accession>
<dbReference type="RefSeq" id="WP_138214490.1">
    <property type="nucleotide sequence ID" value="NZ_VASG01000004.1"/>
</dbReference>
<keyword evidence="1" id="KW-0732">Signal</keyword>
<reference evidence="2 3" key="1">
    <citation type="submission" date="2019-05" db="EMBL/GenBank/DDBJ databases">
        <authorList>
            <person name="Moore K."/>
            <person name="O'Neill P."/>
            <person name="Farbos A."/>
            <person name="Studholme D.J."/>
        </authorList>
    </citation>
    <scope>NUCLEOTIDE SEQUENCE [LARGE SCALE GENOMIC DNA]</scope>
    <source>
        <strain evidence="2 3">DSM 9128</strain>
    </source>
</reference>
<reference evidence="3" key="2">
    <citation type="submission" date="2019-06" db="EMBL/GenBank/DDBJ databases">
        <title>AzeR, a transcriptional regulator that responds to azelaic acid in Pseudomonas nitroreducens.</title>
        <authorList>
            <person name="Bez C."/>
            <person name="Javvadi S.G."/>
            <person name="Bertani I."/>
            <person name="Devescovi G."/>
            <person name="Studholme D.J."/>
            <person name="Geller A."/>
            <person name="Levy A."/>
            <person name="Venturi V."/>
        </authorList>
    </citation>
    <scope>NUCLEOTIDE SEQUENCE [LARGE SCALE GENOMIC DNA]</scope>
    <source>
        <strain evidence="3">DSM 9128</strain>
    </source>
</reference>
<dbReference type="Proteomes" id="UP000307510">
    <property type="component" value="Unassembled WGS sequence"/>
</dbReference>
<feature type="chain" id="PRO_5024355084" description="DUF4136 domain-containing protein" evidence="1">
    <location>
        <begin position="20"/>
        <end position="181"/>
    </location>
</feature>
<dbReference type="EMBL" id="VASG01000004">
    <property type="protein sequence ID" value="TLP73516.1"/>
    <property type="molecule type" value="Genomic_DNA"/>
</dbReference>
<dbReference type="PROSITE" id="PS51257">
    <property type="entry name" value="PROKAR_LIPOPROTEIN"/>
    <property type="match status" value="1"/>
</dbReference>
<evidence type="ECO:0000256" key="1">
    <source>
        <dbReference type="SAM" id="SignalP"/>
    </source>
</evidence>